<proteinExistence type="predicted"/>
<keyword evidence="2" id="KW-1185">Reference proteome</keyword>
<gene>
    <name evidence="1" type="ORF">H3Z74_08555</name>
</gene>
<dbReference type="PANTHER" id="PTHR47473">
    <property type="entry name" value="BTA1P"/>
    <property type="match status" value="1"/>
</dbReference>
<dbReference type="EMBL" id="CP061038">
    <property type="protein sequence ID" value="QNQ11185.1"/>
    <property type="molecule type" value="Genomic_DNA"/>
</dbReference>
<dbReference type="Proteomes" id="UP000516148">
    <property type="component" value="Chromosome"/>
</dbReference>
<evidence type="ECO:0000313" key="2">
    <source>
        <dbReference type="Proteomes" id="UP000516148"/>
    </source>
</evidence>
<reference evidence="1 2" key="1">
    <citation type="submission" date="2020-09" db="EMBL/GenBank/DDBJ databases">
        <title>Sphingomonas sp., a new species isolated from pork steak.</title>
        <authorList>
            <person name="Heidler von Heilborn D."/>
        </authorList>
    </citation>
    <scope>NUCLEOTIDE SEQUENCE [LARGE SCALE GENOMIC DNA]</scope>
    <source>
        <strain evidence="2">S8-3T</strain>
    </source>
</reference>
<dbReference type="InterPro" id="IPR021829">
    <property type="entry name" value="DUF3419"/>
</dbReference>
<dbReference type="RefSeq" id="WP_187763469.1">
    <property type="nucleotide sequence ID" value="NZ_CP061038.1"/>
</dbReference>
<sequence>MKASQLDSRAIWYAASNEDTRSECRALQPKGRRVLSITASGSRTFDLLIEDPASIISIDQNPAQTALAELLASAYRRLSYGEFRDFAGITPSTDRDRQFARLAPDLSPDARQFWEHHPKHIATGIIYCGRWEGFLRSIQKLAGSRRRDLAARLLTAATLDAQHGLWRGTWDDRRWRLFLRLLSIRFLWTHVAREPGIAFVAPDFDIYRYVRARFDHVAKHHLLSESPFAWLMLNGTYPSQALPPYLSEAGFAQIRTRIDRVQFVTASIQDFLRDCAPDSLGAVSLSDYSSYCDVEVQRGVWASLARAVTADGRVCERKFFNKSGTDLPEALGFTRDRALEDQLFREDRAFFYSFVVAGKG</sequence>
<dbReference type="Pfam" id="PF11899">
    <property type="entry name" value="DUF3419"/>
    <property type="match status" value="1"/>
</dbReference>
<name>A0A7H0LND2_9SPHN</name>
<dbReference type="PANTHER" id="PTHR47473:SF1">
    <property type="entry name" value="METHYLTRANSFERASE DOMAIN-CONTAINING PROTEIN"/>
    <property type="match status" value="1"/>
</dbReference>
<dbReference type="KEGG" id="spap:H3Z74_08555"/>
<protein>
    <submittedName>
        <fullName evidence="1">DUF3419 family protein</fullName>
    </submittedName>
</protein>
<organism evidence="1 2">
    <name type="scientific">Sphingomonas alpina</name>
    <dbReference type="NCBI Taxonomy" id="653931"/>
    <lineage>
        <taxon>Bacteria</taxon>
        <taxon>Pseudomonadati</taxon>
        <taxon>Pseudomonadota</taxon>
        <taxon>Alphaproteobacteria</taxon>
        <taxon>Sphingomonadales</taxon>
        <taxon>Sphingomonadaceae</taxon>
        <taxon>Sphingomonas</taxon>
    </lineage>
</organism>
<accession>A0A7H0LND2</accession>
<dbReference type="AlphaFoldDB" id="A0A7H0LND2"/>
<evidence type="ECO:0000313" key="1">
    <source>
        <dbReference type="EMBL" id="QNQ11185.1"/>
    </source>
</evidence>